<reference evidence="2" key="1">
    <citation type="submission" date="2022-06" db="EMBL/GenBank/DDBJ databases">
        <title>Genomic Encyclopedia of Archaeal and Bacterial Type Strains, Phase II (KMG-II): from individual species to whole genera.</title>
        <authorList>
            <person name="Goeker M."/>
        </authorList>
    </citation>
    <scope>NUCLEOTIDE SEQUENCE</scope>
    <source>
        <strain evidence="2">DSM 26652</strain>
    </source>
</reference>
<organism evidence="2 3">
    <name type="scientific">Promicromonospora thailandica</name>
    <dbReference type="NCBI Taxonomy" id="765201"/>
    <lineage>
        <taxon>Bacteria</taxon>
        <taxon>Bacillati</taxon>
        <taxon>Actinomycetota</taxon>
        <taxon>Actinomycetes</taxon>
        <taxon>Micrococcales</taxon>
        <taxon>Promicromonosporaceae</taxon>
        <taxon>Promicromonospora</taxon>
    </lineage>
</organism>
<evidence type="ECO:0000256" key="1">
    <source>
        <dbReference type="SAM" id="MobiDB-lite"/>
    </source>
</evidence>
<comment type="caution">
    <text evidence="2">The sequence shown here is derived from an EMBL/GenBank/DDBJ whole genome shotgun (WGS) entry which is preliminary data.</text>
</comment>
<protein>
    <submittedName>
        <fullName evidence="2">Uncharacterized protein</fullName>
    </submittedName>
</protein>
<dbReference type="AlphaFoldDB" id="A0A9X2G4D0"/>
<dbReference type="Proteomes" id="UP001139493">
    <property type="component" value="Unassembled WGS sequence"/>
</dbReference>
<evidence type="ECO:0000313" key="2">
    <source>
        <dbReference type="EMBL" id="MCP2265535.1"/>
    </source>
</evidence>
<sequence>MAKSQSNSPEPEQPPTVKPSTYDPERAGATPAQSRALLAGAYFDDEPKDGDL</sequence>
<keyword evidence="3" id="KW-1185">Reference proteome</keyword>
<dbReference type="EMBL" id="JAMTCS010000008">
    <property type="protein sequence ID" value="MCP2265535.1"/>
    <property type="molecule type" value="Genomic_DNA"/>
</dbReference>
<feature type="compositionally biased region" description="Acidic residues" evidence="1">
    <location>
        <begin position="43"/>
        <end position="52"/>
    </location>
</feature>
<proteinExistence type="predicted"/>
<feature type="region of interest" description="Disordered" evidence="1">
    <location>
        <begin position="1"/>
        <end position="52"/>
    </location>
</feature>
<gene>
    <name evidence="2" type="ORF">APR03_002891</name>
</gene>
<evidence type="ECO:0000313" key="3">
    <source>
        <dbReference type="Proteomes" id="UP001139493"/>
    </source>
</evidence>
<dbReference type="RefSeq" id="WP_253836737.1">
    <property type="nucleotide sequence ID" value="NZ_JAMTCS010000008.1"/>
</dbReference>
<accession>A0A9X2G4D0</accession>
<feature type="compositionally biased region" description="Low complexity" evidence="1">
    <location>
        <begin position="1"/>
        <end position="10"/>
    </location>
</feature>
<name>A0A9X2G4D0_9MICO</name>